<name>A0ABR3WJX5_9PEZI</name>
<dbReference type="InterPro" id="IPR012312">
    <property type="entry name" value="Hemerythrin-like"/>
</dbReference>
<reference evidence="2 3" key="1">
    <citation type="journal article" date="2024" name="IMA Fungus">
        <title>IMA Genome - F19 : A genome assembly and annotation guide to empower mycologists, including annotated draft genome sequences of Ceratocystis pirilliformis, Diaporthe australafricana, Fusarium ophioides, Paecilomyces lecythidis, and Sporothrix stenoceras.</title>
        <authorList>
            <person name="Aylward J."/>
            <person name="Wilson A.M."/>
            <person name="Visagie C.M."/>
            <person name="Spraker J."/>
            <person name="Barnes I."/>
            <person name="Buitendag C."/>
            <person name="Ceriani C."/>
            <person name="Del Mar Angel L."/>
            <person name="du Plessis D."/>
            <person name="Fuchs T."/>
            <person name="Gasser K."/>
            <person name="Kramer D."/>
            <person name="Li W."/>
            <person name="Munsamy K."/>
            <person name="Piso A."/>
            <person name="Price J.L."/>
            <person name="Sonnekus B."/>
            <person name="Thomas C."/>
            <person name="van der Nest A."/>
            <person name="van Dijk A."/>
            <person name="van Heerden A."/>
            <person name="van Vuuren N."/>
            <person name="Yilmaz N."/>
            <person name="Duong T.A."/>
            <person name="van der Merwe N.A."/>
            <person name="Wingfield M.J."/>
            <person name="Wingfield B.D."/>
        </authorList>
    </citation>
    <scope>NUCLEOTIDE SEQUENCE [LARGE SCALE GENOMIC DNA]</scope>
    <source>
        <strain evidence="2 3">CMW 18300</strain>
    </source>
</reference>
<proteinExistence type="predicted"/>
<evidence type="ECO:0000313" key="3">
    <source>
        <dbReference type="Proteomes" id="UP001583177"/>
    </source>
</evidence>
<dbReference type="Proteomes" id="UP001583177">
    <property type="component" value="Unassembled WGS sequence"/>
</dbReference>
<keyword evidence="3" id="KW-1185">Reference proteome</keyword>
<accession>A0ABR3WJX5</accession>
<dbReference type="PANTHER" id="PTHR38048:SF2">
    <property type="entry name" value="HEMERYTHRIN-LIKE DOMAIN-CONTAINING PROTEIN"/>
    <property type="match status" value="1"/>
</dbReference>
<dbReference type="PANTHER" id="PTHR38048">
    <property type="entry name" value="EXPRESSED PROTEIN"/>
    <property type="match status" value="1"/>
</dbReference>
<dbReference type="InterPro" id="IPR053206">
    <property type="entry name" value="Dimeric_xanthone_biosynth"/>
</dbReference>
<evidence type="ECO:0000313" key="2">
    <source>
        <dbReference type="EMBL" id="KAL1863911.1"/>
    </source>
</evidence>
<dbReference type="Pfam" id="PF01814">
    <property type="entry name" value="Hemerythrin"/>
    <property type="match status" value="1"/>
</dbReference>
<protein>
    <recommendedName>
        <fullName evidence="1">Hemerythrin-like domain-containing protein</fullName>
    </recommendedName>
</protein>
<gene>
    <name evidence="2" type="ORF">Daus18300_008060</name>
</gene>
<dbReference type="Gene3D" id="1.20.120.520">
    <property type="entry name" value="nmb1532 protein domain like"/>
    <property type="match status" value="1"/>
</dbReference>
<sequence length="270" mass="30396">MTTKPTDAPWADEPFPLLATPSKRPNLENEKHSYVHVASEMTHVHNVLIRGLNAIIQQAPYVKTKKDTKDLLTYVGCWVKMVVHHHDTEESFIFPEIEKFAGKPGLMEDPKHQHELFHDGLERLLQYTQSTSAEKFSWDGPGGMKEIVDSFSKDLMDHLHAEIDLFLSFKDLDSDGLKKTWDAGEAIAARQTNFGILGLTSLTQKQYNIFPCVLGNADKTYEGGHEFPPLPAVLPYIVKYGLGAGNGAWRFNPCDFFGQPRQLAFGPDQQ</sequence>
<evidence type="ECO:0000259" key="1">
    <source>
        <dbReference type="Pfam" id="PF01814"/>
    </source>
</evidence>
<organism evidence="2 3">
    <name type="scientific">Diaporthe australafricana</name>
    <dbReference type="NCBI Taxonomy" id="127596"/>
    <lineage>
        <taxon>Eukaryota</taxon>
        <taxon>Fungi</taxon>
        <taxon>Dikarya</taxon>
        <taxon>Ascomycota</taxon>
        <taxon>Pezizomycotina</taxon>
        <taxon>Sordariomycetes</taxon>
        <taxon>Sordariomycetidae</taxon>
        <taxon>Diaporthales</taxon>
        <taxon>Diaporthaceae</taxon>
        <taxon>Diaporthe</taxon>
    </lineage>
</organism>
<comment type="caution">
    <text evidence="2">The sequence shown here is derived from an EMBL/GenBank/DDBJ whole genome shotgun (WGS) entry which is preliminary data.</text>
</comment>
<dbReference type="EMBL" id="JAWRVE010000073">
    <property type="protein sequence ID" value="KAL1863911.1"/>
    <property type="molecule type" value="Genomic_DNA"/>
</dbReference>
<feature type="domain" description="Hemerythrin-like" evidence="1">
    <location>
        <begin position="38"/>
        <end position="166"/>
    </location>
</feature>